<feature type="compositionally biased region" description="Low complexity" evidence="1">
    <location>
        <begin position="49"/>
        <end position="63"/>
    </location>
</feature>
<evidence type="ECO:0000313" key="2">
    <source>
        <dbReference type="EMBL" id="CAL1577503.1"/>
    </source>
</evidence>
<feature type="compositionally biased region" description="Polar residues" evidence="1">
    <location>
        <begin position="74"/>
        <end position="89"/>
    </location>
</feature>
<protein>
    <submittedName>
        <fullName evidence="2">Uncharacterized protein</fullName>
    </submittedName>
</protein>
<reference evidence="2 3" key="1">
    <citation type="submission" date="2024-04" db="EMBL/GenBank/DDBJ databases">
        <authorList>
            <person name="Waldvogel A.-M."/>
            <person name="Schoenle A."/>
        </authorList>
    </citation>
    <scope>NUCLEOTIDE SEQUENCE [LARGE SCALE GENOMIC DNA]</scope>
</reference>
<organism evidence="2 3">
    <name type="scientific">Knipowitschia caucasica</name>
    <name type="common">Caucasian dwarf goby</name>
    <name type="synonym">Pomatoschistus caucasicus</name>
    <dbReference type="NCBI Taxonomy" id="637954"/>
    <lineage>
        <taxon>Eukaryota</taxon>
        <taxon>Metazoa</taxon>
        <taxon>Chordata</taxon>
        <taxon>Craniata</taxon>
        <taxon>Vertebrata</taxon>
        <taxon>Euteleostomi</taxon>
        <taxon>Actinopterygii</taxon>
        <taxon>Neopterygii</taxon>
        <taxon>Teleostei</taxon>
        <taxon>Neoteleostei</taxon>
        <taxon>Acanthomorphata</taxon>
        <taxon>Gobiaria</taxon>
        <taxon>Gobiiformes</taxon>
        <taxon>Gobioidei</taxon>
        <taxon>Gobiidae</taxon>
        <taxon>Gobiinae</taxon>
        <taxon>Knipowitschia</taxon>
    </lineage>
</organism>
<dbReference type="EMBL" id="OZ035835">
    <property type="protein sequence ID" value="CAL1577503.1"/>
    <property type="molecule type" value="Genomic_DNA"/>
</dbReference>
<dbReference type="Proteomes" id="UP001497482">
    <property type="component" value="Chromosome 13"/>
</dbReference>
<proteinExistence type="predicted"/>
<sequence>MVVRKTTKPTLYREWRQGEGWTAAGRQRQADISPVPGMEAAGCAEQCLAASSSGHGETSGSESAGEDPRGLSTGRFSLTLKHSLQSKAK</sequence>
<feature type="region of interest" description="Disordered" evidence="1">
    <location>
        <begin position="49"/>
        <end position="89"/>
    </location>
</feature>
<evidence type="ECO:0000313" key="3">
    <source>
        <dbReference type="Proteomes" id="UP001497482"/>
    </source>
</evidence>
<evidence type="ECO:0000256" key="1">
    <source>
        <dbReference type="SAM" id="MobiDB-lite"/>
    </source>
</evidence>
<gene>
    <name evidence="2" type="ORF">KC01_LOCUS8845</name>
</gene>
<accession>A0AAV2JLA5</accession>
<name>A0AAV2JLA5_KNICA</name>
<dbReference type="AlphaFoldDB" id="A0AAV2JLA5"/>
<keyword evidence="3" id="KW-1185">Reference proteome</keyword>